<dbReference type="GO" id="GO:0019776">
    <property type="term" value="F:Atg8-family ligase activity"/>
    <property type="evidence" value="ECO:0007669"/>
    <property type="project" value="TreeGrafter"/>
</dbReference>
<name>A0A448Z795_9STRA</name>
<keyword evidence="1 4" id="KW-1017">Isopeptide bond</keyword>
<dbReference type="AlphaFoldDB" id="A0A448Z795"/>
<sequence>MSTSTASYEEKNERHASPTTKVKVHFVSVGAAPIMKKTKFQISADQRFASVHVFLRKVLKIQKGDSLFLYLHAAFCPGPDELLGDLNETFSKRGELIIHYSLQQAWG</sequence>
<proteinExistence type="inferred from homology"/>
<dbReference type="OrthoDB" id="10003551at2759"/>
<dbReference type="InterPro" id="IPR007242">
    <property type="entry name" value="Atg12"/>
</dbReference>
<evidence type="ECO:0000256" key="2">
    <source>
        <dbReference type="ARBA" id="ARBA00022786"/>
    </source>
</evidence>
<dbReference type="GO" id="GO:0061723">
    <property type="term" value="P:glycophagy"/>
    <property type="evidence" value="ECO:0007669"/>
    <property type="project" value="TreeGrafter"/>
</dbReference>
<protein>
    <recommendedName>
        <fullName evidence="4">Ubiquitin-like protein ATG12</fullName>
    </recommendedName>
</protein>
<dbReference type="Gene3D" id="3.10.20.90">
    <property type="entry name" value="Phosphatidylinositol 3-kinase Catalytic Subunit, Chain A, domain 1"/>
    <property type="match status" value="1"/>
</dbReference>
<comment type="subunit">
    <text evidence="4">Forms a conjugate with ATG5.</text>
</comment>
<dbReference type="SUPFAM" id="SSF54236">
    <property type="entry name" value="Ubiquitin-like"/>
    <property type="match status" value="1"/>
</dbReference>
<keyword evidence="2 4" id="KW-0833">Ubl conjugation pathway</keyword>
<dbReference type="GO" id="GO:0034274">
    <property type="term" value="C:Atg12-Atg5-Atg16 complex"/>
    <property type="evidence" value="ECO:0007669"/>
    <property type="project" value="TreeGrafter"/>
</dbReference>
<evidence type="ECO:0000256" key="1">
    <source>
        <dbReference type="ARBA" id="ARBA00022499"/>
    </source>
</evidence>
<keyword evidence="6" id="KW-1185">Reference proteome</keyword>
<dbReference type="PANTHER" id="PTHR13385:SF0">
    <property type="entry name" value="UBIQUITIN-LIKE PROTEIN ATG12"/>
    <property type="match status" value="1"/>
</dbReference>
<gene>
    <name evidence="5" type="ORF">PSNMU_V1.4_AUG-EV-PASAV3_0047110</name>
</gene>
<dbReference type="PANTHER" id="PTHR13385">
    <property type="entry name" value="AUTOPHAGY PROTEIN 12"/>
    <property type="match status" value="1"/>
</dbReference>
<comment type="similarity">
    <text evidence="4">Belongs to the ATG12 family.</text>
</comment>
<organism evidence="5 6">
    <name type="scientific">Pseudo-nitzschia multistriata</name>
    <dbReference type="NCBI Taxonomy" id="183589"/>
    <lineage>
        <taxon>Eukaryota</taxon>
        <taxon>Sar</taxon>
        <taxon>Stramenopiles</taxon>
        <taxon>Ochrophyta</taxon>
        <taxon>Bacillariophyta</taxon>
        <taxon>Bacillariophyceae</taxon>
        <taxon>Bacillariophycidae</taxon>
        <taxon>Bacillariales</taxon>
        <taxon>Bacillariaceae</taxon>
        <taxon>Pseudo-nitzschia</taxon>
    </lineage>
</organism>
<evidence type="ECO:0000313" key="5">
    <source>
        <dbReference type="EMBL" id="VEU37899.1"/>
    </source>
</evidence>
<keyword evidence="3 4" id="KW-0072">Autophagy</keyword>
<dbReference type="GO" id="GO:0000421">
    <property type="term" value="C:autophagosome membrane"/>
    <property type="evidence" value="ECO:0007669"/>
    <property type="project" value="TreeGrafter"/>
</dbReference>
<dbReference type="GO" id="GO:0097352">
    <property type="term" value="P:autophagosome maturation"/>
    <property type="evidence" value="ECO:0007669"/>
    <property type="project" value="TreeGrafter"/>
</dbReference>
<evidence type="ECO:0000256" key="3">
    <source>
        <dbReference type="ARBA" id="ARBA00023006"/>
    </source>
</evidence>
<dbReference type="GO" id="GO:0000422">
    <property type="term" value="P:autophagy of mitochondrion"/>
    <property type="evidence" value="ECO:0007669"/>
    <property type="project" value="TreeGrafter"/>
</dbReference>
<reference evidence="5 6" key="1">
    <citation type="submission" date="2019-01" db="EMBL/GenBank/DDBJ databases">
        <authorList>
            <person name="Ferrante I. M."/>
        </authorList>
    </citation>
    <scope>NUCLEOTIDE SEQUENCE [LARGE SCALE GENOMIC DNA]</scope>
    <source>
        <strain evidence="5 6">B856</strain>
    </source>
</reference>
<dbReference type="GO" id="GO:0034727">
    <property type="term" value="P:piecemeal microautophagy of the nucleus"/>
    <property type="evidence" value="ECO:0007669"/>
    <property type="project" value="TreeGrafter"/>
</dbReference>
<dbReference type="Proteomes" id="UP000291116">
    <property type="component" value="Unassembled WGS sequence"/>
</dbReference>
<dbReference type="GO" id="GO:0034045">
    <property type="term" value="C:phagophore assembly site membrane"/>
    <property type="evidence" value="ECO:0007669"/>
    <property type="project" value="TreeGrafter"/>
</dbReference>
<accession>A0A448Z795</accession>
<dbReference type="EMBL" id="CAACVS010000147">
    <property type="protein sequence ID" value="VEU37899.1"/>
    <property type="molecule type" value="Genomic_DNA"/>
</dbReference>
<dbReference type="InterPro" id="IPR029071">
    <property type="entry name" value="Ubiquitin-like_domsf"/>
</dbReference>
<dbReference type="GO" id="GO:0000045">
    <property type="term" value="P:autophagosome assembly"/>
    <property type="evidence" value="ECO:0007669"/>
    <property type="project" value="InterPro"/>
</dbReference>
<dbReference type="Pfam" id="PF04110">
    <property type="entry name" value="APG12"/>
    <property type="match status" value="1"/>
</dbReference>
<dbReference type="CDD" id="cd01612">
    <property type="entry name" value="Ubl_ATG12"/>
    <property type="match status" value="1"/>
</dbReference>
<evidence type="ECO:0000256" key="4">
    <source>
        <dbReference type="RuleBase" id="RU361201"/>
    </source>
</evidence>
<evidence type="ECO:0000313" key="6">
    <source>
        <dbReference type="Proteomes" id="UP000291116"/>
    </source>
</evidence>